<feature type="transmembrane region" description="Helical" evidence="1">
    <location>
        <begin position="126"/>
        <end position="144"/>
    </location>
</feature>
<feature type="transmembrane region" description="Helical" evidence="1">
    <location>
        <begin position="36"/>
        <end position="58"/>
    </location>
</feature>
<comment type="caution">
    <text evidence="2">The sequence shown here is derived from an EMBL/GenBank/DDBJ whole genome shotgun (WGS) entry which is preliminary data.</text>
</comment>
<protein>
    <submittedName>
        <fullName evidence="2">Uncharacterized protein</fullName>
    </submittedName>
</protein>
<keyword evidence="1" id="KW-0812">Transmembrane</keyword>
<sequence length="155" mass="18653">MTSKQYLKFLAWTNITWFSIFSLVAILEIIANSWQFLQHFTIIAALLAVLVIIFAYYYPKKYGINPYTKLNKDGMKQSILYWTKDEREIEIALKVYANAFIQAIYFFLVFWIVFCSSLILDWHKTTIIIFIICYCLLFFWWSNIKMILDWNRYSA</sequence>
<evidence type="ECO:0000313" key="2">
    <source>
        <dbReference type="EMBL" id="MCM2438082.1"/>
    </source>
</evidence>
<name>A0ABT0VNW7_9LACO</name>
<accession>A0ABT0VNW7</accession>
<feature type="transmembrane region" description="Helical" evidence="1">
    <location>
        <begin position="95"/>
        <end position="120"/>
    </location>
</feature>
<reference evidence="2" key="1">
    <citation type="submission" date="2021-04" db="EMBL/GenBank/DDBJ databases">
        <title>Taxonomic assessment of Weissella genus.</title>
        <authorList>
            <person name="Fanelli F."/>
            <person name="Chieffi D."/>
            <person name="Dell'Aquila A."/>
            <person name="Gyu-Sung C."/>
            <person name="Franz C.M.A.P."/>
            <person name="Fusco V."/>
        </authorList>
    </citation>
    <scope>NUCLEOTIDE SEQUENCE</scope>
    <source>
        <strain evidence="2">LMG 25373</strain>
    </source>
</reference>
<keyword evidence="3" id="KW-1185">Reference proteome</keyword>
<dbReference type="EMBL" id="JAGMVS010000076">
    <property type="protein sequence ID" value="MCM2438082.1"/>
    <property type="molecule type" value="Genomic_DNA"/>
</dbReference>
<feature type="transmembrane region" description="Helical" evidence="1">
    <location>
        <begin position="9"/>
        <end position="30"/>
    </location>
</feature>
<dbReference type="Proteomes" id="UP001057481">
    <property type="component" value="Unassembled WGS sequence"/>
</dbReference>
<evidence type="ECO:0000256" key="1">
    <source>
        <dbReference type="SAM" id="Phobius"/>
    </source>
</evidence>
<evidence type="ECO:0000313" key="3">
    <source>
        <dbReference type="Proteomes" id="UP001057481"/>
    </source>
</evidence>
<dbReference type="RefSeq" id="WP_205143990.1">
    <property type="nucleotide sequence ID" value="NZ_JAFBDN010000016.1"/>
</dbReference>
<gene>
    <name evidence="2" type="ORF">KAK10_09245</name>
</gene>
<keyword evidence="1" id="KW-0472">Membrane</keyword>
<proteinExistence type="predicted"/>
<organism evidence="2 3">
    <name type="scientific">Periweissella beninensis</name>
    <dbReference type="NCBI Taxonomy" id="504936"/>
    <lineage>
        <taxon>Bacteria</taxon>
        <taxon>Bacillati</taxon>
        <taxon>Bacillota</taxon>
        <taxon>Bacilli</taxon>
        <taxon>Lactobacillales</taxon>
        <taxon>Lactobacillaceae</taxon>
        <taxon>Periweissella</taxon>
    </lineage>
</organism>
<keyword evidence="1" id="KW-1133">Transmembrane helix</keyword>